<evidence type="ECO:0000313" key="1">
    <source>
        <dbReference type="EMBL" id="GFO14590.1"/>
    </source>
</evidence>
<evidence type="ECO:0000313" key="2">
    <source>
        <dbReference type="Proteomes" id="UP000735302"/>
    </source>
</evidence>
<dbReference type="AlphaFoldDB" id="A0AAV4B1X1"/>
<comment type="caution">
    <text evidence="1">The sequence shown here is derived from an EMBL/GenBank/DDBJ whole genome shotgun (WGS) entry which is preliminary data.</text>
</comment>
<accession>A0AAV4B1X1</accession>
<dbReference type="EMBL" id="BLXT01004580">
    <property type="protein sequence ID" value="GFO14590.1"/>
    <property type="molecule type" value="Genomic_DNA"/>
</dbReference>
<organism evidence="1 2">
    <name type="scientific">Plakobranchus ocellatus</name>
    <dbReference type="NCBI Taxonomy" id="259542"/>
    <lineage>
        <taxon>Eukaryota</taxon>
        <taxon>Metazoa</taxon>
        <taxon>Spiralia</taxon>
        <taxon>Lophotrochozoa</taxon>
        <taxon>Mollusca</taxon>
        <taxon>Gastropoda</taxon>
        <taxon>Heterobranchia</taxon>
        <taxon>Euthyneura</taxon>
        <taxon>Panpulmonata</taxon>
        <taxon>Sacoglossa</taxon>
        <taxon>Placobranchoidea</taxon>
        <taxon>Plakobranchidae</taxon>
        <taxon>Plakobranchus</taxon>
    </lineage>
</organism>
<dbReference type="Proteomes" id="UP000735302">
    <property type="component" value="Unassembled WGS sequence"/>
</dbReference>
<keyword evidence="2" id="KW-1185">Reference proteome</keyword>
<sequence>MQTVKAKVSEECCCHEGCKLTTIVRSKFITDAVCHKDSTGQQRVQHPQVLSLDSQPVAVPVYCYQVVVPFVVEVISDDALEGVYWICGCTGLGGCHMVA</sequence>
<gene>
    <name evidence="1" type="ORF">PoB_004109500</name>
</gene>
<name>A0AAV4B1X1_9GAST</name>
<proteinExistence type="predicted"/>
<reference evidence="1 2" key="1">
    <citation type="journal article" date="2021" name="Elife">
        <title>Chloroplast acquisition without the gene transfer in kleptoplastic sea slugs, Plakobranchus ocellatus.</title>
        <authorList>
            <person name="Maeda T."/>
            <person name="Takahashi S."/>
            <person name="Yoshida T."/>
            <person name="Shimamura S."/>
            <person name="Takaki Y."/>
            <person name="Nagai Y."/>
            <person name="Toyoda A."/>
            <person name="Suzuki Y."/>
            <person name="Arimoto A."/>
            <person name="Ishii H."/>
            <person name="Satoh N."/>
            <person name="Nishiyama T."/>
            <person name="Hasebe M."/>
            <person name="Maruyama T."/>
            <person name="Minagawa J."/>
            <person name="Obokata J."/>
            <person name="Shigenobu S."/>
        </authorList>
    </citation>
    <scope>NUCLEOTIDE SEQUENCE [LARGE SCALE GENOMIC DNA]</scope>
</reference>
<protein>
    <submittedName>
        <fullName evidence="1">Uncharacterized protein</fullName>
    </submittedName>
</protein>